<dbReference type="KEGG" id="mbd:MEBOL_003428"/>
<feature type="domain" description="HTH tetR-type" evidence="3">
    <location>
        <begin position="1"/>
        <end position="50"/>
    </location>
</feature>
<accession>A0A250IFG1</accession>
<name>A0A250IFG1_9BACT</name>
<dbReference type="AlphaFoldDB" id="A0A250IFG1"/>
<dbReference type="InterPro" id="IPR050109">
    <property type="entry name" value="HTH-type_TetR-like_transc_reg"/>
</dbReference>
<gene>
    <name evidence="4" type="ORF">MEBOL_003428</name>
</gene>
<keyword evidence="5" id="KW-1185">Reference proteome</keyword>
<dbReference type="PANTHER" id="PTHR30055:SF146">
    <property type="entry name" value="HTH-TYPE TRANSCRIPTIONAL DUAL REGULATOR CECR"/>
    <property type="match status" value="1"/>
</dbReference>
<proteinExistence type="predicted"/>
<evidence type="ECO:0000256" key="1">
    <source>
        <dbReference type="ARBA" id="ARBA00023125"/>
    </source>
</evidence>
<keyword evidence="1 2" id="KW-0238">DNA-binding</keyword>
<dbReference type="PANTHER" id="PTHR30055">
    <property type="entry name" value="HTH-TYPE TRANSCRIPTIONAL REGULATOR RUTR"/>
    <property type="match status" value="1"/>
</dbReference>
<evidence type="ECO:0000313" key="5">
    <source>
        <dbReference type="Proteomes" id="UP000217289"/>
    </source>
</evidence>
<organism evidence="4 5">
    <name type="scientific">Melittangium boletus DSM 14713</name>
    <dbReference type="NCBI Taxonomy" id="1294270"/>
    <lineage>
        <taxon>Bacteria</taxon>
        <taxon>Pseudomonadati</taxon>
        <taxon>Myxococcota</taxon>
        <taxon>Myxococcia</taxon>
        <taxon>Myxococcales</taxon>
        <taxon>Cystobacterineae</taxon>
        <taxon>Archangiaceae</taxon>
        <taxon>Melittangium</taxon>
    </lineage>
</organism>
<dbReference type="InterPro" id="IPR001647">
    <property type="entry name" value="HTH_TetR"/>
</dbReference>
<protein>
    <submittedName>
        <fullName evidence="4">TetR family transcriptional regulator</fullName>
    </submittedName>
</protein>
<dbReference type="GO" id="GO:0000976">
    <property type="term" value="F:transcription cis-regulatory region binding"/>
    <property type="evidence" value="ECO:0007669"/>
    <property type="project" value="TreeGrafter"/>
</dbReference>
<dbReference type="EMBL" id="CP022163">
    <property type="protein sequence ID" value="ATB29973.1"/>
    <property type="molecule type" value="Genomic_DNA"/>
</dbReference>
<evidence type="ECO:0000259" key="3">
    <source>
        <dbReference type="PROSITE" id="PS50977"/>
    </source>
</evidence>
<dbReference type="Pfam" id="PF00440">
    <property type="entry name" value="TetR_N"/>
    <property type="match status" value="1"/>
</dbReference>
<dbReference type="SUPFAM" id="SSF46689">
    <property type="entry name" value="Homeodomain-like"/>
    <property type="match status" value="1"/>
</dbReference>
<dbReference type="GO" id="GO:0003700">
    <property type="term" value="F:DNA-binding transcription factor activity"/>
    <property type="evidence" value="ECO:0007669"/>
    <property type="project" value="TreeGrafter"/>
</dbReference>
<dbReference type="Proteomes" id="UP000217289">
    <property type="component" value="Chromosome"/>
</dbReference>
<evidence type="ECO:0000313" key="4">
    <source>
        <dbReference type="EMBL" id="ATB29973.1"/>
    </source>
</evidence>
<reference evidence="4 5" key="1">
    <citation type="submission" date="2017-06" db="EMBL/GenBank/DDBJ databases">
        <authorList>
            <person name="Kim H.J."/>
            <person name="Triplett B.A."/>
        </authorList>
    </citation>
    <scope>NUCLEOTIDE SEQUENCE [LARGE SCALE GENOMIC DNA]</scope>
    <source>
        <strain evidence="4 5">DSM 14713</strain>
    </source>
</reference>
<feature type="DNA-binding region" description="H-T-H motif" evidence="2">
    <location>
        <begin position="13"/>
        <end position="32"/>
    </location>
</feature>
<dbReference type="PROSITE" id="PS50977">
    <property type="entry name" value="HTH_TETR_2"/>
    <property type="match status" value="1"/>
</dbReference>
<dbReference type="InterPro" id="IPR009057">
    <property type="entry name" value="Homeodomain-like_sf"/>
</dbReference>
<evidence type="ECO:0000256" key="2">
    <source>
        <dbReference type="PROSITE-ProRule" id="PRU00335"/>
    </source>
</evidence>
<dbReference type="Gene3D" id="1.10.357.10">
    <property type="entry name" value="Tetracycline Repressor, domain 2"/>
    <property type="match status" value="1"/>
</dbReference>
<sequence length="177" mass="19311">MSVFARHGYRKTSMDEVARAAQISRQGLYLHFSAKEELFRAAVQHLLEGALRAATSVLNDASLALDARLVRALDEVFGRFAGKAHPDALDLAEASRELLGTMVEDHEGLFAEAIARTLRASRSMAAYKPVGLTARQLADTLIITASGLKHRVATREEFIKGITIAVRAMCLPLLEVP</sequence>